<dbReference type="PANTHER" id="PTHR30136:SF35">
    <property type="entry name" value="HTH-TYPE TRANSCRIPTIONAL REGULATOR RV1719"/>
    <property type="match status" value="1"/>
</dbReference>
<dbReference type="PROSITE" id="PS51078">
    <property type="entry name" value="ICLR_ED"/>
    <property type="match status" value="1"/>
</dbReference>
<dbReference type="InterPro" id="IPR014757">
    <property type="entry name" value="Tscrpt_reg_IclR_C"/>
</dbReference>
<dbReference type="GeneID" id="57658854"/>
<dbReference type="Pfam" id="PF01614">
    <property type="entry name" value="IclR_C"/>
    <property type="match status" value="1"/>
</dbReference>
<evidence type="ECO:0000313" key="7">
    <source>
        <dbReference type="Proteomes" id="UP000517547"/>
    </source>
</evidence>
<dbReference type="InterPro" id="IPR036390">
    <property type="entry name" value="WH_DNA-bd_sf"/>
</dbReference>
<evidence type="ECO:0000256" key="1">
    <source>
        <dbReference type="ARBA" id="ARBA00023015"/>
    </source>
</evidence>
<evidence type="ECO:0000259" key="5">
    <source>
        <dbReference type="PROSITE" id="PS51078"/>
    </source>
</evidence>
<protein>
    <submittedName>
        <fullName evidence="6">IclR family transcriptional regulator</fullName>
    </submittedName>
</protein>
<dbReference type="EMBL" id="JACAQE010000002">
    <property type="protein sequence ID" value="NWC13461.1"/>
    <property type="molecule type" value="Genomic_DNA"/>
</dbReference>
<dbReference type="GO" id="GO:0003677">
    <property type="term" value="F:DNA binding"/>
    <property type="evidence" value="ECO:0007669"/>
    <property type="project" value="UniProtKB-KW"/>
</dbReference>
<feature type="domain" description="HTH iclR-type" evidence="4">
    <location>
        <begin position="11"/>
        <end position="72"/>
    </location>
</feature>
<organism evidence="6 7">
    <name type="scientific">Pseudomonas gingeri</name>
    <dbReference type="NCBI Taxonomy" id="117681"/>
    <lineage>
        <taxon>Bacteria</taxon>
        <taxon>Pseudomonadati</taxon>
        <taxon>Pseudomonadota</taxon>
        <taxon>Gammaproteobacteria</taxon>
        <taxon>Pseudomonadales</taxon>
        <taxon>Pseudomonadaceae</taxon>
        <taxon>Pseudomonas</taxon>
    </lineage>
</organism>
<evidence type="ECO:0000259" key="4">
    <source>
        <dbReference type="PROSITE" id="PS51077"/>
    </source>
</evidence>
<dbReference type="GO" id="GO:0045892">
    <property type="term" value="P:negative regulation of DNA-templated transcription"/>
    <property type="evidence" value="ECO:0007669"/>
    <property type="project" value="TreeGrafter"/>
</dbReference>
<keyword evidence="1" id="KW-0805">Transcription regulation</keyword>
<dbReference type="SUPFAM" id="SSF55781">
    <property type="entry name" value="GAF domain-like"/>
    <property type="match status" value="1"/>
</dbReference>
<keyword evidence="3" id="KW-0804">Transcription</keyword>
<dbReference type="SMART" id="SM00346">
    <property type="entry name" value="HTH_ICLR"/>
    <property type="match status" value="1"/>
</dbReference>
<dbReference type="Proteomes" id="UP000517547">
    <property type="component" value="Unassembled WGS sequence"/>
</dbReference>
<proteinExistence type="predicted"/>
<dbReference type="InterPro" id="IPR050707">
    <property type="entry name" value="HTH_MetabolicPath_Reg"/>
</dbReference>
<accession>A0A7Y7XWR9</accession>
<dbReference type="InterPro" id="IPR036388">
    <property type="entry name" value="WH-like_DNA-bd_sf"/>
</dbReference>
<dbReference type="PROSITE" id="PS51077">
    <property type="entry name" value="HTH_ICLR"/>
    <property type="match status" value="1"/>
</dbReference>
<sequence>MSVPETERGSIQVIARAAAILRCLENEPGGLSLGAIAKRIDLPRSTVQRLVDALALEQLLEIQGPAGVRLGPALMRLASHSHVDVTQKARPYLEQLSRETGETVVLLHASGAELLILQMAVSNQPLRVVPDASSFLTMHATSGGKVLLARMSDEAVTQLLGKNLKSLTPRTQTHLPDLLAELAHVRRTGVAFDADGHMPGVSAMGVELVIDQTAYALCVVAPSVRLEGARDEVRECLLATQKSMLKAFDSVR</sequence>
<keyword evidence="2" id="KW-0238">DNA-binding</keyword>
<reference evidence="6 7" key="1">
    <citation type="submission" date="2020-04" db="EMBL/GenBank/DDBJ databases">
        <title>Molecular characterization of pseudomonads from Agaricus bisporus reveal novel blotch 2 pathogens in Western Europe.</title>
        <authorList>
            <person name="Taparia T."/>
            <person name="Krijger M."/>
            <person name="Haynes E."/>
            <person name="Elpinstone J.G."/>
            <person name="Noble R."/>
            <person name="Van Der Wolf J."/>
        </authorList>
    </citation>
    <scope>NUCLEOTIDE SEQUENCE [LARGE SCALE GENOMIC DNA]</scope>
    <source>
        <strain evidence="6 7">IPO3738</strain>
    </source>
</reference>
<dbReference type="AlphaFoldDB" id="A0A7Y7XWR9"/>
<dbReference type="Gene3D" id="1.10.10.10">
    <property type="entry name" value="Winged helix-like DNA-binding domain superfamily/Winged helix DNA-binding domain"/>
    <property type="match status" value="1"/>
</dbReference>
<dbReference type="GO" id="GO:0003700">
    <property type="term" value="F:DNA-binding transcription factor activity"/>
    <property type="evidence" value="ECO:0007669"/>
    <property type="project" value="TreeGrafter"/>
</dbReference>
<dbReference type="Pfam" id="PF09339">
    <property type="entry name" value="HTH_IclR"/>
    <property type="match status" value="1"/>
</dbReference>
<evidence type="ECO:0000256" key="2">
    <source>
        <dbReference type="ARBA" id="ARBA00023125"/>
    </source>
</evidence>
<dbReference type="PANTHER" id="PTHR30136">
    <property type="entry name" value="HELIX-TURN-HELIX TRANSCRIPTIONAL REGULATOR, ICLR FAMILY"/>
    <property type="match status" value="1"/>
</dbReference>
<evidence type="ECO:0000313" key="6">
    <source>
        <dbReference type="EMBL" id="NWC13461.1"/>
    </source>
</evidence>
<comment type="caution">
    <text evidence="6">The sequence shown here is derived from an EMBL/GenBank/DDBJ whole genome shotgun (WGS) entry which is preliminary data.</text>
</comment>
<dbReference type="InterPro" id="IPR005471">
    <property type="entry name" value="Tscrpt_reg_IclR_N"/>
</dbReference>
<dbReference type="RefSeq" id="WP_017128475.1">
    <property type="nucleotide sequence ID" value="NZ_JACAOK010000021.1"/>
</dbReference>
<gene>
    <name evidence="6" type="ORF">HX845_07420</name>
</gene>
<dbReference type="Gene3D" id="3.30.450.40">
    <property type="match status" value="1"/>
</dbReference>
<dbReference type="InterPro" id="IPR029016">
    <property type="entry name" value="GAF-like_dom_sf"/>
</dbReference>
<feature type="domain" description="IclR-ED" evidence="5">
    <location>
        <begin position="66"/>
        <end position="252"/>
    </location>
</feature>
<dbReference type="SUPFAM" id="SSF46785">
    <property type="entry name" value="Winged helix' DNA-binding domain"/>
    <property type="match status" value="1"/>
</dbReference>
<evidence type="ECO:0000256" key="3">
    <source>
        <dbReference type="ARBA" id="ARBA00023163"/>
    </source>
</evidence>
<name>A0A7Y7XWR9_9PSED</name>